<evidence type="ECO:0000256" key="4">
    <source>
        <dbReference type="ARBA" id="ARBA00023136"/>
    </source>
</evidence>
<evidence type="ECO:0008006" key="8">
    <source>
        <dbReference type="Google" id="ProtNLM"/>
    </source>
</evidence>
<dbReference type="InterPro" id="IPR023352">
    <property type="entry name" value="MAPEG-like_dom_sf"/>
</dbReference>
<reference evidence="6 7" key="1">
    <citation type="submission" date="2018-06" db="EMBL/GenBank/DDBJ databases">
        <title>Genomic Encyclopedia of Type Strains, Phase IV (KMG-IV): sequencing the most valuable type-strain genomes for metagenomic binning, comparative biology and taxonomic classification.</title>
        <authorList>
            <person name="Goeker M."/>
        </authorList>
    </citation>
    <scope>NUCLEOTIDE SEQUENCE [LARGE SCALE GENOMIC DNA]</scope>
    <source>
        <strain evidence="6 7">DSM 24032</strain>
    </source>
</reference>
<evidence type="ECO:0000256" key="1">
    <source>
        <dbReference type="ARBA" id="ARBA00004370"/>
    </source>
</evidence>
<comment type="caution">
    <text evidence="6">The sequence shown here is derived from an EMBL/GenBank/DDBJ whole genome shotgun (WGS) entry which is preliminary data.</text>
</comment>
<protein>
    <recommendedName>
        <fullName evidence="8">MAPEG family protein</fullName>
    </recommendedName>
</protein>
<dbReference type="InterPro" id="IPR001129">
    <property type="entry name" value="Membr-assoc_MAPEG"/>
</dbReference>
<evidence type="ECO:0000256" key="2">
    <source>
        <dbReference type="ARBA" id="ARBA00022692"/>
    </source>
</evidence>
<proteinExistence type="predicted"/>
<dbReference type="RefSeq" id="WP_113953636.1">
    <property type="nucleotide sequence ID" value="NZ_QNRT01000002.1"/>
</dbReference>
<dbReference type="Gene3D" id="1.20.120.550">
    <property type="entry name" value="Membrane associated eicosanoid/glutathione metabolism-like domain"/>
    <property type="match status" value="1"/>
</dbReference>
<name>A0A395JLT6_9GAMM</name>
<keyword evidence="7" id="KW-1185">Reference proteome</keyword>
<evidence type="ECO:0000313" key="6">
    <source>
        <dbReference type="EMBL" id="RBP50817.1"/>
    </source>
</evidence>
<evidence type="ECO:0000256" key="5">
    <source>
        <dbReference type="SAM" id="Phobius"/>
    </source>
</evidence>
<feature type="transmembrane region" description="Helical" evidence="5">
    <location>
        <begin position="114"/>
        <end position="137"/>
    </location>
</feature>
<dbReference type="EMBL" id="QNRT01000002">
    <property type="protein sequence ID" value="RBP50817.1"/>
    <property type="molecule type" value="Genomic_DNA"/>
</dbReference>
<dbReference type="Proteomes" id="UP000253083">
    <property type="component" value="Unassembled WGS sequence"/>
</dbReference>
<dbReference type="Pfam" id="PF01124">
    <property type="entry name" value="MAPEG"/>
    <property type="match status" value="1"/>
</dbReference>
<dbReference type="InParanoid" id="A0A395JLT6"/>
<comment type="subcellular location">
    <subcellularLocation>
        <location evidence="1">Membrane</location>
    </subcellularLocation>
</comment>
<feature type="transmembrane region" description="Helical" evidence="5">
    <location>
        <begin position="67"/>
        <end position="94"/>
    </location>
</feature>
<keyword evidence="4 5" id="KW-0472">Membrane</keyword>
<organism evidence="6 7">
    <name type="scientific">Arenicella xantha</name>
    <dbReference type="NCBI Taxonomy" id="644221"/>
    <lineage>
        <taxon>Bacteria</taxon>
        <taxon>Pseudomonadati</taxon>
        <taxon>Pseudomonadota</taxon>
        <taxon>Gammaproteobacteria</taxon>
        <taxon>Arenicellales</taxon>
        <taxon>Arenicellaceae</taxon>
        <taxon>Arenicella</taxon>
    </lineage>
</organism>
<dbReference type="GO" id="GO:0016020">
    <property type="term" value="C:membrane"/>
    <property type="evidence" value="ECO:0007669"/>
    <property type="project" value="UniProtKB-SubCell"/>
</dbReference>
<evidence type="ECO:0000313" key="7">
    <source>
        <dbReference type="Proteomes" id="UP000253083"/>
    </source>
</evidence>
<dbReference type="OrthoDB" id="328594at2"/>
<keyword evidence="2 5" id="KW-0812">Transmembrane</keyword>
<accession>A0A395JLT6</accession>
<gene>
    <name evidence="6" type="ORF">DFR28_102233</name>
</gene>
<keyword evidence="3 5" id="KW-1133">Transmembrane helix</keyword>
<dbReference type="AlphaFoldDB" id="A0A395JLT6"/>
<feature type="transmembrane region" description="Helical" evidence="5">
    <location>
        <begin position="6"/>
        <end position="26"/>
    </location>
</feature>
<evidence type="ECO:0000256" key="3">
    <source>
        <dbReference type="ARBA" id="ARBA00022989"/>
    </source>
</evidence>
<dbReference type="SUPFAM" id="SSF161084">
    <property type="entry name" value="MAPEG domain-like"/>
    <property type="match status" value="1"/>
</dbReference>
<sequence>MKTMLIYWPILAVLLIPIWVLLLNALRKKAARQSGEQHADSAINNKGWPLPVVLTSNALENQFQFPIVFYVLCLILAQLGSVSIFALIVAWFFALARWGHALVHVTSNTITYRLSLFGLSCIALLVLFAHVVMVLLAHSA</sequence>